<protein>
    <recommendedName>
        <fullName evidence="2">RNA 2',3'-cyclic phosphodiesterase</fullName>
        <shortName evidence="2">RNA 2',3'-CPDase</shortName>
        <ecNumber evidence="2">3.1.4.58</ecNumber>
    </recommendedName>
</protein>
<comment type="function">
    <text evidence="2">Hydrolyzes RNA 2',3'-cyclic phosphodiester to an RNA 2'-phosphomonoester.</text>
</comment>
<feature type="domain" description="Phosphoesterase HXTX" evidence="3">
    <location>
        <begin position="18"/>
        <end position="102"/>
    </location>
</feature>
<dbReference type="SUPFAM" id="SSF55144">
    <property type="entry name" value="LigT-like"/>
    <property type="match status" value="1"/>
</dbReference>
<comment type="catalytic activity">
    <reaction evidence="2">
        <text>a 3'-end 2',3'-cyclophospho-ribonucleotide-RNA + H2O = a 3'-end 2'-phospho-ribonucleotide-RNA + H(+)</text>
        <dbReference type="Rhea" id="RHEA:11828"/>
        <dbReference type="Rhea" id="RHEA-COMP:10464"/>
        <dbReference type="Rhea" id="RHEA-COMP:17353"/>
        <dbReference type="ChEBI" id="CHEBI:15377"/>
        <dbReference type="ChEBI" id="CHEBI:15378"/>
        <dbReference type="ChEBI" id="CHEBI:83064"/>
        <dbReference type="ChEBI" id="CHEBI:173113"/>
        <dbReference type="EC" id="3.1.4.58"/>
    </reaction>
</comment>
<dbReference type="Proteomes" id="UP001370348">
    <property type="component" value="Chromosome"/>
</dbReference>
<sequence>MSQEARSEDAARAFIALDPDPRTRELLTERMAAVRALPGLPRLRWVVPNDLHVTLKFLGDTPRERIAGIEAALGPIAAAATAPCFRRAIFEAFPRLDRANVLVFELDDEGPCAQLAAAVEDAAFGLGFPREGRRYRPHVTMARARPPCDVRFAAAAMPPIDLGRVPFTSMTLYESRTPPQGAQTRERYTPLVRFALGG</sequence>
<keyword evidence="1 2" id="KW-0378">Hydrolase</keyword>
<dbReference type="Pfam" id="PF02834">
    <property type="entry name" value="LigT_PEase"/>
    <property type="match status" value="1"/>
</dbReference>
<feature type="short sequence motif" description="HXTX 2" evidence="2">
    <location>
        <begin position="138"/>
        <end position="141"/>
    </location>
</feature>
<dbReference type="EMBL" id="CP089984">
    <property type="protein sequence ID" value="WXB17756.1"/>
    <property type="molecule type" value="Genomic_DNA"/>
</dbReference>
<organism evidence="4 5">
    <name type="scientific">Pendulispora albinea</name>
    <dbReference type="NCBI Taxonomy" id="2741071"/>
    <lineage>
        <taxon>Bacteria</taxon>
        <taxon>Pseudomonadati</taxon>
        <taxon>Myxococcota</taxon>
        <taxon>Myxococcia</taxon>
        <taxon>Myxococcales</taxon>
        <taxon>Sorangiineae</taxon>
        <taxon>Pendulisporaceae</taxon>
        <taxon>Pendulispora</taxon>
    </lineage>
</organism>
<accession>A0ABZ2M6I7</accession>
<dbReference type="InterPro" id="IPR014051">
    <property type="entry name" value="Phosphoesterase_HXTX"/>
</dbReference>
<keyword evidence="5" id="KW-1185">Reference proteome</keyword>
<proteinExistence type="inferred from homology"/>
<evidence type="ECO:0000313" key="4">
    <source>
        <dbReference type="EMBL" id="WXB17756.1"/>
    </source>
</evidence>
<reference evidence="4 5" key="1">
    <citation type="submission" date="2021-12" db="EMBL/GenBank/DDBJ databases">
        <title>Discovery of the Pendulisporaceae a myxobacterial family with distinct sporulation behavior and unique specialized metabolism.</title>
        <authorList>
            <person name="Garcia R."/>
            <person name="Popoff A."/>
            <person name="Bader C.D."/>
            <person name="Loehr J."/>
            <person name="Walesch S."/>
            <person name="Walt C."/>
            <person name="Boldt J."/>
            <person name="Bunk B."/>
            <person name="Haeckl F.J.F.P.J."/>
            <person name="Gunesch A.P."/>
            <person name="Birkelbach J."/>
            <person name="Nuebel U."/>
            <person name="Pietschmann T."/>
            <person name="Bach T."/>
            <person name="Mueller R."/>
        </authorList>
    </citation>
    <scope>NUCLEOTIDE SEQUENCE [LARGE SCALE GENOMIC DNA]</scope>
    <source>
        <strain evidence="4 5">MSr11954</strain>
    </source>
</reference>
<feature type="active site" description="Proton acceptor" evidence="2">
    <location>
        <position position="138"/>
    </location>
</feature>
<gene>
    <name evidence="4" type="primary">thpR</name>
    <name evidence="4" type="ORF">LZC94_10885</name>
</gene>
<evidence type="ECO:0000259" key="3">
    <source>
        <dbReference type="Pfam" id="PF02834"/>
    </source>
</evidence>
<evidence type="ECO:0000256" key="1">
    <source>
        <dbReference type="ARBA" id="ARBA00022801"/>
    </source>
</evidence>
<dbReference type="EC" id="3.1.4.58" evidence="2"/>
<feature type="short sequence motif" description="HXTX 1" evidence="2">
    <location>
        <begin position="52"/>
        <end position="55"/>
    </location>
</feature>
<dbReference type="PANTHER" id="PTHR35561">
    <property type="entry name" value="RNA 2',3'-CYCLIC PHOSPHODIESTERASE"/>
    <property type="match status" value="1"/>
</dbReference>
<dbReference type="RefSeq" id="WP_394827397.1">
    <property type="nucleotide sequence ID" value="NZ_CP089984.1"/>
</dbReference>
<dbReference type="NCBIfam" id="TIGR02258">
    <property type="entry name" value="2_5_ligase"/>
    <property type="match status" value="1"/>
</dbReference>
<comment type="similarity">
    <text evidence="2">Belongs to the 2H phosphoesterase superfamily. ThpR family.</text>
</comment>
<dbReference type="PANTHER" id="PTHR35561:SF1">
    <property type="entry name" value="RNA 2',3'-CYCLIC PHOSPHODIESTERASE"/>
    <property type="match status" value="1"/>
</dbReference>
<dbReference type="HAMAP" id="MF_01940">
    <property type="entry name" value="RNA_CPDase"/>
    <property type="match status" value="1"/>
</dbReference>
<evidence type="ECO:0000313" key="5">
    <source>
        <dbReference type="Proteomes" id="UP001370348"/>
    </source>
</evidence>
<dbReference type="InterPro" id="IPR009097">
    <property type="entry name" value="Cyclic_Pdiesterase"/>
</dbReference>
<feature type="active site" description="Proton donor" evidence="2">
    <location>
        <position position="52"/>
    </location>
</feature>
<name>A0ABZ2M6I7_9BACT</name>
<evidence type="ECO:0000256" key="2">
    <source>
        <dbReference type="HAMAP-Rule" id="MF_01940"/>
    </source>
</evidence>
<dbReference type="InterPro" id="IPR004175">
    <property type="entry name" value="RNA_CPDase"/>
</dbReference>
<dbReference type="Gene3D" id="3.90.1140.10">
    <property type="entry name" value="Cyclic phosphodiesterase"/>
    <property type="match status" value="1"/>
</dbReference>